<evidence type="ECO:0000259" key="6">
    <source>
        <dbReference type="PROSITE" id="PS51471"/>
    </source>
</evidence>
<keyword evidence="4" id="KW-0560">Oxidoreductase</keyword>
<evidence type="ECO:0000256" key="4">
    <source>
        <dbReference type="ARBA" id="ARBA00023002"/>
    </source>
</evidence>
<dbReference type="Pfam" id="PF13532">
    <property type="entry name" value="2OG-FeII_Oxy_2"/>
    <property type="match status" value="1"/>
</dbReference>
<dbReference type="PROSITE" id="PS51471">
    <property type="entry name" value="FE2OG_OXY"/>
    <property type="match status" value="1"/>
</dbReference>
<dbReference type="Proteomes" id="UP001652625">
    <property type="component" value="Chromosome 11"/>
</dbReference>
<keyword evidence="2" id="KW-0479">Metal-binding</keyword>
<keyword evidence="7" id="KW-1185">Reference proteome</keyword>
<dbReference type="GO" id="GO:0051213">
    <property type="term" value="F:dioxygenase activity"/>
    <property type="evidence" value="ECO:0007669"/>
    <property type="project" value="UniProtKB-KW"/>
</dbReference>
<keyword evidence="3 8" id="KW-0223">Dioxygenase</keyword>
<dbReference type="InterPro" id="IPR037151">
    <property type="entry name" value="AlkB-like_sf"/>
</dbReference>
<organism evidence="7 8">
    <name type="scientific">Hydra vulgaris</name>
    <name type="common">Hydra</name>
    <name type="synonym">Hydra attenuata</name>
    <dbReference type="NCBI Taxonomy" id="6087"/>
    <lineage>
        <taxon>Eukaryota</taxon>
        <taxon>Metazoa</taxon>
        <taxon>Cnidaria</taxon>
        <taxon>Hydrozoa</taxon>
        <taxon>Hydroidolina</taxon>
        <taxon>Anthoathecata</taxon>
        <taxon>Aplanulata</taxon>
        <taxon>Hydridae</taxon>
        <taxon>Hydra</taxon>
    </lineage>
</organism>
<evidence type="ECO:0000256" key="3">
    <source>
        <dbReference type="ARBA" id="ARBA00022964"/>
    </source>
</evidence>
<evidence type="ECO:0000313" key="8">
    <source>
        <dbReference type="RefSeq" id="XP_065666489.1"/>
    </source>
</evidence>
<name>A0ABM4CX17_HYDVU</name>
<evidence type="ECO:0000256" key="1">
    <source>
        <dbReference type="ARBA" id="ARBA00001954"/>
    </source>
</evidence>
<evidence type="ECO:0000313" key="7">
    <source>
        <dbReference type="Proteomes" id="UP001652625"/>
    </source>
</evidence>
<evidence type="ECO:0000256" key="5">
    <source>
        <dbReference type="ARBA" id="ARBA00023004"/>
    </source>
</evidence>
<accession>A0ABM4CX17</accession>
<dbReference type="PANTHER" id="PTHR16557:SF2">
    <property type="entry name" value="NUCLEIC ACID DIOXYGENASE ALKBH1"/>
    <property type="match status" value="1"/>
</dbReference>
<feature type="domain" description="Fe2OG dioxygenase" evidence="6">
    <location>
        <begin position="190"/>
        <end position="343"/>
    </location>
</feature>
<evidence type="ECO:0000256" key="2">
    <source>
        <dbReference type="ARBA" id="ARBA00022723"/>
    </source>
</evidence>
<proteinExistence type="predicted"/>
<dbReference type="SUPFAM" id="SSF51197">
    <property type="entry name" value="Clavaminate synthase-like"/>
    <property type="match status" value="1"/>
</dbReference>
<dbReference type="InterPro" id="IPR004574">
    <property type="entry name" value="Alkb"/>
</dbReference>
<sequence length="351" mass="40815">MVSESCNKYDRTNDLVFKEYKRYKKRKPPPDFSEVIDFHQPEKYISLIKESYVDSTIPENVFCKVGLKHPKNWKVYELLTCPGFIVIQNPFICYGAQSHWIKQALTEYTKKPYPCNLDALVALDKDKTVWEISQEKSVENNFINQLRWTHMGYHFDYNIVDYKAKEYYGFPKDLAELTVTIADVFKFQNYIAETGIINYYPEGSSMGGHTDHYEEELSQPLISYSFGQAAVFLIGGPTRDIKPEGIWVRTGDIILMTGPSRTAFHAVPCIITKNQKTIPHDIGVSCQLWQTSEYFPAAERAEYCKCIDCSHHFWTNAMNDSSWEKFAEYISKTRININIRQVHKHVDTNNK</sequence>
<reference evidence="8" key="1">
    <citation type="submission" date="2025-08" db="UniProtKB">
        <authorList>
            <consortium name="RefSeq"/>
        </authorList>
    </citation>
    <scope>IDENTIFICATION</scope>
</reference>
<dbReference type="InterPro" id="IPR027450">
    <property type="entry name" value="AlkB-like"/>
</dbReference>
<dbReference type="RefSeq" id="XP_065666489.1">
    <property type="nucleotide sequence ID" value="XM_065810417.1"/>
</dbReference>
<protein>
    <submittedName>
        <fullName evidence="8">Nucleic acid dioxygenase ALKBH1 isoform X2</fullName>
    </submittedName>
</protein>
<dbReference type="PANTHER" id="PTHR16557">
    <property type="entry name" value="ALKYLATED DNA REPAIR PROTEIN ALKB-RELATED"/>
    <property type="match status" value="1"/>
</dbReference>
<comment type="cofactor">
    <cofactor evidence="1">
        <name>Fe(2+)</name>
        <dbReference type="ChEBI" id="CHEBI:29033"/>
    </cofactor>
</comment>
<gene>
    <name evidence="8" type="primary">LOC100210027</name>
</gene>
<dbReference type="InterPro" id="IPR005123">
    <property type="entry name" value="Oxoglu/Fe-dep_dioxygenase_dom"/>
</dbReference>
<keyword evidence="5" id="KW-0408">Iron</keyword>
<dbReference type="GeneID" id="100210027"/>
<dbReference type="Gene3D" id="2.60.120.590">
    <property type="entry name" value="Alpha-ketoglutarate-dependent dioxygenase AlkB-like"/>
    <property type="match status" value="1"/>
</dbReference>